<dbReference type="Proteomes" id="UP000053370">
    <property type="component" value="Unassembled WGS sequence"/>
</dbReference>
<keyword evidence="3" id="KW-1185">Reference proteome</keyword>
<keyword evidence="1" id="KW-0472">Membrane</keyword>
<evidence type="ECO:0000313" key="2">
    <source>
        <dbReference type="EMBL" id="GAP39713.1"/>
    </source>
</evidence>
<feature type="transmembrane region" description="Helical" evidence="1">
    <location>
        <begin position="81"/>
        <end position="101"/>
    </location>
</feature>
<evidence type="ECO:0008006" key="4">
    <source>
        <dbReference type="Google" id="ProtNLM"/>
    </source>
</evidence>
<protein>
    <recommendedName>
        <fullName evidence="4">Zinc ribbon domain-containing protein</fullName>
    </recommendedName>
</protein>
<dbReference type="EMBL" id="DF968180">
    <property type="protein sequence ID" value="GAP39713.1"/>
    <property type="molecule type" value="Genomic_DNA"/>
</dbReference>
<dbReference type="RefSeq" id="WP_062278386.1">
    <property type="nucleotide sequence ID" value="NZ_DF968180.1"/>
</dbReference>
<organism evidence="2">
    <name type="scientific">Flexilinea flocculi</name>
    <dbReference type="NCBI Taxonomy" id="1678840"/>
    <lineage>
        <taxon>Bacteria</taxon>
        <taxon>Bacillati</taxon>
        <taxon>Chloroflexota</taxon>
        <taxon>Anaerolineae</taxon>
        <taxon>Anaerolineales</taxon>
        <taxon>Anaerolineaceae</taxon>
        <taxon>Flexilinea</taxon>
    </lineage>
</organism>
<feature type="transmembrane region" description="Helical" evidence="1">
    <location>
        <begin position="52"/>
        <end position="75"/>
    </location>
</feature>
<gene>
    <name evidence="2" type="ORF">ATC1_12248</name>
</gene>
<dbReference type="AlphaFoldDB" id="A0A0K8PAN3"/>
<evidence type="ECO:0000313" key="3">
    <source>
        <dbReference type="Proteomes" id="UP000053370"/>
    </source>
</evidence>
<feature type="transmembrane region" description="Helical" evidence="1">
    <location>
        <begin position="164"/>
        <end position="187"/>
    </location>
</feature>
<feature type="transmembrane region" description="Helical" evidence="1">
    <location>
        <begin position="193"/>
        <end position="211"/>
    </location>
</feature>
<feature type="transmembrane region" description="Helical" evidence="1">
    <location>
        <begin position="137"/>
        <end position="157"/>
    </location>
</feature>
<dbReference type="Pfam" id="PF19845">
    <property type="entry name" value="DUF6320"/>
    <property type="match status" value="1"/>
</dbReference>
<keyword evidence="1" id="KW-0812">Transmembrane</keyword>
<evidence type="ECO:0000256" key="1">
    <source>
        <dbReference type="SAM" id="Phobius"/>
    </source>
</evidence>
<sequence length="225" mass="25720">MKKCLECNVWVNTNAIRCPLCGVGLNQLGQSETTLLYPSYSKNRHGKRKMNFLAKIFFFISIAASLICFFVNVLTWNGLPWSLVVAGGIIISWLLVGLPLLKTMNLNFMLIDQMIGVQIYLYLIDRIFGNKGWSLNYVYPLLYVAVAIVIVLFVIIYRIAWHDYLITAVIMAVIGFYPLILIAFGVIDVLWPSYTAMMFAVLLICGLFIFGRDKLKKEIRKRMNL</sequence>
<reference evidence="2" key="1">
    <citation type="journal article" date="2015" name="Genome Announc.">
        <title>Draft Genome Sequence of Anaerolineae Strain TC1, a Novel Isolate from a Methanogenic Wastewater Treatment System.</title>
        <authorList>
            <person name="Matsuura N."/>
            <person name="Tourlousse D.M."/>
            <person name="Sun L."/>
            <person name="Toyonaga M."/>
            <person name="Kuroda K."/>
            <person name="Ohashi A."/>
            <person name="Cruz R."/>
            <person name="Yamaguchi T."/>
            <person name="Sekiguchi Y."/>
        </authorList>
    </citation>
    <scope>NUCLEOTIDE SEQUENCE [LARGE SCALE GENOMIC DNA]</scope>
    <source>
        <strain evidence="2">TC1</strain>
    </source>
</reference>
<dbReference type="InterPro" id="IPR046283">
    <property type="entry name" value="DUF6320"/>
</dbReference>
<accession>A0A0K8PAN3</accession>
<keyword evidence="1" id="KW-1133">Transmembrane helix</keyword>
<proteinExistence type="predicted"/>
<dbReference type="STRING" id="1678840.ATC1_12248"/>
<name>A0A0K8PAN3_9CHLR</name>
<feature type="transmembrane region" description="Helical" evidence="1">
    <location>
        <begin position="108"/>
        <end position="125"/>
    </location>
</feature>